<dbReference type="RefSeq" id="WP_380567483.1">
    <property type="nucleotide sequence ID" value="NZ_JBEUKS010000012.1"/>
</dbReference>
<keyword evidence="1" id="KW-0472">Membrane</keyword>
<accession>A0ABV6XWD1</accession>
<gene>
    <name evidence="3" type="ORF">ABUW04_29660</name>
</gene>
<sequence>MAKVLPTKKTERAGVNQFRSLLESAGHIVQEIDGGNDYGEDCYLSFTEYGQRTGDIAAVQIKSGVTYRRDTGYAIPCRDHVNDWSQSRIPVIGVVWDPEIRKLYWVNLTRYIRQELAQGKHPRSVPIDEHAILDQNTIKAVTQEMRRYIARDDHSHRQGPSPALGLAAAVRRYRNRNSNEIESPAQGGKAMPHAAAQVEFIDRHPHLIDNTMKWLVRTVTAAVLAMMIPGLYTVVASQYPHLWPLWFPAYFGMVGYMLRVGEQVGEARHIKWVRYAAYFLILSGWYVALGTELHGWSPNRTFCWVFVVEVPVLAQFALLKIMFYLYARERARRRRLAAAYGDAAWEAGAEG</sequence>
<feature type="transmembrane region" description="Helical" evidence="1">
    <location>
        <begin position="272"/>
        <end position="289"/>
    </location>
</feature>
<organism evidence="3 4">
    <name type="scientific">Streptacidiphilus jeojiensis</name>
    <dbReference type="NCBI Taxonomy" id="3229225"/>
    <lineage>
        <taxon>Bacteria</taxon>
        <taxon>Bacillati</taxon>
        <taxon>Actinomycetota</taxon>
        <taxon>Actinomycetes</taxon>
        <taxon>Kitasatosporales</taxon>
        <taxon>Streptomycetaceae</taxon>
        <taxon>Streptacidiphilus</taxon>
    </lineage>
</organism>
<keyword evidence="1" id="KW-1133">Transmembrane helix</keyword>
<feature type="transmembrane region" description="Helical" evidence="1">
    <location>
        <begin position="241"/>
        <end position="260"/>
    </location>
</feature>
<feature type="domain" description="DUF4365" evidence="2">
    <location>
        <begin position="11"/>
        <end position="143"/>
    </location>
</feature>
<evidence type="ECO:0000313" key="4">
    <source>
        <dbReference type="Proteomes" id="UP001592581"/>
    </source>
</evidence>
<reference evidence="3 4" key="1">
    <citation type="submission" date="2024-06" db="EMBL/GenBank/DDBJ databases">
        <authorList>
            <person name="Lee S.D."/>
        </authorList>
    </citation>
    <scope>NUCLEOTIDE SEQUENCE [LARGE SCALE GENOMIC DNA]</scope>
    <source>
        <strain evidence="3 4">N1-10</strain>
    </source>
</reference>
<feature type="transmembrane region" description="Helical" evidence="1">
    <location>
        <begin position="301"/>
        <end position="326"/>
    </location>
</feature>
<feature type="transmembrane region" description="Helical" evidence="1">
    <location>
        <begin position="214"/>
        <end position="235"/>
    </location>
</feature>
<proteinExistence type="predicted"/>
<dbReference type="EMBL" id="JBEUKS010000012">
    <property type="protein sequence ID" value="MFC1442427.1"/>
    <property type="molecule type" value="Genomic_DNA"/>
</dbReference>
<comment type="caution">
    <text evidence="3">The sequence shown here is derived from an EMBL/GenBank/DDBJ whole genome shotgun (WGS) entry which is preliminary data.</text>
</comment>
<protein>
    <submittedName>
        <fullName evidence="3">DUF4365 domain-containing protein</fullName>
    </submittedName>
</protein>
<dbReference type="InterPro" id="IPR025375">
    <property type="entry name" value="DUF4365"/>
</dbReference>
<dbReference type="Pfam" id="PF14280">
    <property type="entry name" value="DUF4365"/>
    <property type="match status" value="1"/>
</dbReference>
<evidence type="ECO:0000256" key="1">
    <source>
        <dbReference type="SAM" id="Phobius"/>
    </source>
</evidence>
<evidence type="ECO:0000313" key="3">
    <source>
        <dbReference type="EMBL" id="MFC1442427.1"/>
    </source>
</evidence>
<dbReference type="Proteomes" id="UP001592581">
    <property type="component" value="Unassembled WGS sequence"/>
</dbReference>
<keyword evidence="4" id="KW-1185">Reference proteome</keyword>
<evidence type="ECO:0000259" key="2">
    <source>
        <dbReference type="Pfam" id="PF14280"/>
    </source>
</evidence>
<keyword evidence="1" id="KW-0812">Transmembrane</keyword>
<name>A0ABV6XWD1_9ACTN</name>